<evidence type="ECO:0000313" key="2">
    <source>
        <dbReference type="EMBL" id="ORX51455.1"/>
    </source>
</evidence>
<protein>
    <recommendedName>
        <fullName evidence="4">BLUF domain-containing protein</fullName>
    </recommendedName>
</protein>
<dbReference type="OrthoDB" id="548795at2759"/>
<dbReference type="Pfam" id="PF24787">
    <property type="entry name" value="TEX47"/>
    <property type="match status" value="1"/>
</dbReference>
<dbReference type="Proteomes" id="UP000193719">
    <property type="component" value="Unassembled WGS sequence"/>
</dbReference>
<reference evidence="2 3" key="2">
    <citation type="submission" date="2016-08" db="EMBL/GenBank/DDBJ databases">
        <title>Pervasive Adenine N6-methylation of Active Genes in Fungi.</title>
        <authorList>
            <consortium name="DOE Joint Genome Institute"/>
            <person name="Mondo S.J."/>
            <person name="Dannebaum R.O."/>
            <person name="Kuo R.C."/>
            <person name="Labutti K."/>
            <person name="Haridas S."/>
            <person name="Kuo A."/>
            <person name="Salamov A."/>
            <person name="Ahrendt S.R."/>
            <person name="Lipzen A."/>
            <person name="Sullivan W."/>
            <person name="Andreopoulos W.B."/>
            <person name="Clum A."/>
            <person name="Lindquist E."/>
            <person name="Daum C."/>
            <person name="Ramamoorthy G.K."/>
            <person name="Gryganskyi A."/>
            <person name="Culley D."/>
            <person name="Magnuson J.K."/>
            <person name="James T.Y."/>
            <person name="O'Malley M.A."/>
            <person name="Stajich J.E."/>
            <person name="Spatafora J.W."/>
            <person name="Visel A."/>
            <person name="Grigoriev I.V."/>
        </authorList>
    </citation>
    <scope>NUCLEOTIDE SEQUENCE [LARGE SCALE GENOMIC DNA]</scope>
    <source>
        <strain evidence="3">finn</strain>
    </source>
</reference>
<dbReference type="InterPro" id="IPR055308">
    <property type="entry name" value="TEX47-like"/>
</dbReference>
<dbReference type="EMBL" id="MCFH01000018">
    <property type="protein sequence ID" value="ORX51455.1"/>
    <property type="molecule type" value="Genomic_DNA"/>
</dbReference>
<dbReference type="PANTHER" id="PTHR34035">
    <property type="entry name" value="TESTIS-EXPRESSED PROTEIN 47"/>
    <property type="match status" value="1"/>
</dbReference>
<accession>A0A1Y1VAY7</accession>
<gene>
    <name evidence="2" type="ORF">BCR36DRAFT_41239</name>
</gene>
<keyword evidence="3" id="KW-1185">Reference proteome</keyword>
<reference evidence="2 3" key="1">
    <citation type="submission" date="2016-08" db="EMBL/GenBank/DDBJ databases">
        <title>Genomes of anaerobic fungi encode conserved fungal cellulosomes for biomass hydrolysis.</title>
        <authorList>
            <consortium name="DOE Joint Genome Institute"/>
            <person name="Haitjema C.H."/>
            <person name="Gilmore S.P."/>
            <person name="Henske J.K."/>
            <person name="Solomon K.V."/>
            <person name="De Groot R."/>
            <person name="Kuo A."/>
            <person name="Mondo S.J."/>
            <person name="Salamov A.A."/>
            <person name="Labutti K."/>
            <person name="Zhao Z."/>
            <person name="Chiniquy J."/>
            <person name="Barry K."/>
            <person name="Brewer H.M."/>
            <person name="Purvine S.O."/>
            <person name="Wright A.T."/>
            <person name="Boxma B."/>
            <person name="Van Alen T."/>
            <person name="Hackstein J.H."/>
            <person name="Baker S.E."/>
            <person name="Grigoriev I.V."/>
            <person name="O'Malley M.A."/>
        </authorList>
    </citation>
    <scope>NUCLEOTIDE SEQUENCE [LARGE SCALE GENOMIC DNA]</scope>
    <source>
        <strain evidence="3">finn</strain>
    </source>
</reference>
<sequence length="267" mass="31028">MVTETNKKGTQNKAPSENEKRSITTAGIEMEEKKINYLDIIRENTNHNRKEILCRTIICGKINSYDNLSAEDKKKVIQSDLGVYYSSIIKKQQNADSIITGLFLYSDSAFIHFLEASQKITNYIMNDIENNILIDSDSLRHMYYNDYIENRSFPFWINRVLPKLDKDYTEEELNDDNIDELIFNLISNLISLGGILSKITKDEIKTTLDELGNKYNSYIPSDKQLIQLMKPNVNMIKLKEWNKIFSPDYGLVLESDLIWPEPDTLIF</sequence>
<name>A0A1Y1VAY7_9FUNG</name>
<dbReference type="AlphaFoldDB" id="A0A1Y1VAY7"/>
<evidence type="ECO:0008006" key="4">
    <source>
        <dbReference type="Google" id="ProtNLM"/>
    </source>
</evidence>
<feature type="region of interest" description="Disordered" evidence="1">
    <location>
        <begin position="1"/>
        <end position="25"/>
    </location>
</feature>
<organism evidence="2 3">
    <name type="scientific">Piromyces finnis</name>
    <dbReference type="NCBI Taxonomy" id="1754191"/>
    <lineage>
        <taxon>Eukaryota</taxon>
        <taxon>Fungi</taxon>
        <taxon>Fungi incertae sedis</taxon>
        <taxon>Chytridiomycota</taxon>
        <taxon>Chytridiomycota incertae sedis</taxon>
        <taxon>Neocallimastigomycetes</taxon>
        <taxon>Neocallimastigales</taxon>
        <taxon>Neocallimastigaceae</taxon>
        <taxon>Piromyces</taxon>
    </lineage>
</organism>
<proteinExistence type="predicted"/>
<evidence type="ECO:0000313" key="3">
    <source>
        <dbReference type="Proteomes" id="UP000193719"/>
    </source>
</evidence>
<dbReference type="PANTHER" id="PTHR34035:SF1">
    <property type="entry name" value="TESTIS-EXPRESSED PROTEIN 47"/>
    <property type="match status" value="1"/>
</dbReference>
<evidence type="ECO:0000256" key="1">
    <source>
        <dbReference type="SAM" id="MobiDB-lite"/>
    </source>
</evidence>
<comment type="caution">
    <text evidence="2">The sequence shown here is derived from an EMBL/GenBank/DDBJ whole genome shotgun (WGS) entry which is preliminary data.</text>
</comment>